<feature type="region of interest" description="Disordered" evidence="3">
    <location>
        <begin position="1"/>
        <end position="114"/>
    </location>
</feature>
<dbReference type="AlphaFoldDB" id="A0A2P5DJJ3"/>
<dbReference type="EMBL" id="JXTB01000034">
    <property type="protein sequence ID" value="PON73425.1"/>
    <property type="molecule type" value="Genomic_DNA"/>
</dbReference>
<dbReference type="CDD" id="cd07323">
    <property type="entry name" value="LAM"/>
    <property type="match status" value="1"/>
</dbReference>
<dbReference type="Proteomes" id="UP000237105">
    <property type="component" value="Unassembled WGS sequence"/>
</dbReference>
<dbReference type="InterPro" id="IPR045180">
    <property type="entry name" value="La_dom_prot"/>
</dbReference>
<dbReference type="OrthoDB" id="340227at2759"/>
<evidence type="ECO:0000313" key="5">
    <source>
        <dbReference type="EMBL" id="PON73425.1"/>
    </source>
</evidence>
<feature type="compositionally biased region" description="Polar residues" evidence="3">
    <location>
        <begin position="532"/>
        <end position="551"/>
    </location>
</feature>
<dbReference type="InterPro" id="IPR006630">
    <property type="entry name" value="La_HTH"/>
</dbReference>
<name>A0A2P5DJJ3_PARAD</name>
<dbReference type="STRING" id="3476.A0A2P5DJJ3"/>
<comment type="caution">
    <text evidence="5">The sequence shown here is derived from an EMBL/GenBank/DDBJ whole genome shotgun (WGS) entry which is preliminary data.</text>
</comment>
<evidence type="ECO:0000313" key="6">
    <source>
        <dbReference type="Proteomes" id="UP000237105"/>
    </source>
</evidence>
<sequence length="551" mass="59029">MAPAADPSSNHHSPRGPEFSGDGVDSPHLRRRSLPSPWAQVVRGEPESIHAGGHQSPPSSLSSVGPAVSEQIPFSDCSPSKAGPPPSLPPPLLTMDNSAVENSNGSNSTVPQKHVWNKLSNGVVEAGSVMDDQSWPALSALSESTKASPRQSAADSSPKPVTHGSVSNAQGLVKTHSPRKQANTNANANANANPNHTLPTRQRSMKRGGGGGDRSFHGPRPAAGFVSQSHPVNDHRNFPRRGNFGSHPHGDGAYHGNYGSRRDQDRGNFANARDPHVQPQRAPPFRGFVRPAAPNAPPFMARPFGNPMGFQDIVYLSTLPYEPIRPVSYIPHPHPPPPPPPPAMFFPVAEPSLPTLLVNQIDYYFSEANLVKDDFLRSNMDDQGWVPISLIAGFPRVKNLTTNIQLILTSLNASSVVEVQDDKVRKRNEWGRWVPTAGRVSTESGTLSRGSSSNNLPATSFQNIALEEATVDQKTIAGKADPDPEHASEKSNNLLTTSFQNITLEEATIDQNTIAGKADPDPEHAPGKSKTESTSQSQVANGEVTQNTHSS</sequence>
<feature type="compositionally biased region" description="Polar residues" evidence="3">
    <location>
        <begin position="141"/>
        <end position="155"/>
    </location>
</feature>
<dbReference type="Gene3D" id="1.10.10.10">
    <property type="entry name" value="Winged helix-like DNA-binding domain superfamily/Winged helix DNA-binding domain"/>
    <property type="match status" value="1"/>
</dbReference>
<dbReference type="PANTHER" id="PTHR22792:SF155">
    <property type="entry name" value="LA-RELATED PROTEIN 1C-LIKE"/>
    <property type="match status" value="1"/>
</dbReference>
<gene>
    <name evidence="5" type="ORF">PanWU01x14_059290</name>
</gene>
<evidence type="ECO:0000256" key="3">
    <source>
        <dbReference type="SAM" id="MobiDB-lite"/>
    </source>
</evidence>
<feature type="compositionally biased region" description="Low complexity" evidence="3">
    <location>
        <begin position="182"/>
        <end position="195"/>
    </location>
</feature>
<accession>A0A2P5DJJ3</accession>
<dbReference type="SUPFAM" id="SSF46785">
    <property type="entry name" value="Winged helix' DNA-binding domain"/>
    <property type="match status" value="1"/>
</dbReference>
<dbReference type="InterPro" id="IPR036390">
    <property type="entry name" value="WH_DNA-bd_sf"/>
</dbReference>
<feature type="compositionally biased region" description="Pro residues" evidence="3">
    <location>
        <begin position="82"/>
        <end position="92"/>
    </location>
</feature>
<feature type="compositionally biased region" description="Basic and acidic residues" evidence="3">
    <location>
        <begin position="518"/>
        <end position="531"/>
    </location>
</feature>
<dbReference type="InterPro" id="IPR036388">
    <property type="entry name" value="WH-like_DNA-bd_sf"/>
</dbReference>
<dbReference type="SMART" id="SM00715">
    <property type="entry name" value="LA"/>
    <property type="match status" value="1"/>
</dbReference>
<dbReference type="PROSITE" id="PS50961">
    <property type="entry name" value="HTH_LA"/>
    <property type="match status" value="1"/>
</dbReference>
<dbReference type="GO" id="GO:0003723">
    <property type="term" value="F:RNA binding"/>
    <property type="evidence" value="ECO:0007669"/>
    <property type="project" value="UniProtKB-UniRule"/>
</dbReference>
<keyword evidence="1 2" id="KW-0694">RNA-binding</keyword>
<reference evidence="6" key="1">
    <citation type="submission" date="2016-06" db="EMBL/GenBank/DDBJ databases">
        <title>Parallel loss of symbiosis genes in relatives of nitrogen-fixing non-legume Parasponia.</title>
        <authorList>
            <person name="Van Velzen R."/>
            <person name="Holmer R."/>
            <person name="Bu F."/>
            <person name="Rutten L."/>
            <person name="Van Zeijl A."/>
            <person name="Liu W."/>
            <person name="Santuari L."/>
            <person name="Cao Q."/>
            <person name="Sharma T."/>
            <person name="Shen D."/>
            <person name="Roswanjaya Y."/>
            <person name="Wardhani T."/>
            <person name="Kalhor M.S."/>
            <person name="Jansen J."/>
            <person name="Van den Hoogen J."/>
            <person name="Gungor B."/>
            <person name="Hartog M."/>
            <person name="Hontelez J."/>
            <person name="Verver J."/>
            <person name="Yang W.-C."/>
            <person name="Schijlen E."/>
            <person name="Repin R."/>
            <person name="Schilthuizen M."/>
            <person name="Schranz E."/>
            <person name="Heidstra R."/>
            <person name="Miyata K."/>
            <person name="Fedorova E."/>
            <person name="Kohlen W."/>
            <person name="Bisseling T."/>
            <person name="Smit S."/>
            <person name="Geurts R."/>
        </authorList>
    </citation>
    <scope>NUCLEOTIDE SEQUENCE [LARGE SCALE GENOMIC DNA]</scope>
    <source>
        <strain evidence="6">cv. WU1-14</strain>
    </source>
</reference>
<protein>
    <submittedName>
        <fullName evidence="5">Transcriptional repressor poly-beta-hydroxybutyrate-responsive</fullName>
    </submittedName>
</protein>
<evidence type="ECO:0000259" key="4">
    <source>
        <dbReference type="PROSITE" id="PS50961"/>
    </source>
</evidence>
<feature type="compositionally biased region" description="Polar residues" evidence="3">
    <location>
        <begin position="95"/>
        <end position="111"/>
    </location>
</feature>
<feature type="domain" description="HTH La-type RNA-binding" evidence="4">
    <location>
        <begin position="347"/>
        <end position="436"/>
    </location>
</feature>
<organism evidence="5 6">
    <name type="scientific">Parasponia andersonii</name>
    <name type="common">Sponia andersonii</name>
    <dbReference type="NCBI Taxonomy" id="3476"/>
    <lineage>
        <taxon>Eukaryota</taxon>
        <taxon>Viridiplantae</taxon>
        <taxon>Streptophyta</taxon>
        <taxon>Embryophyta</taxon>
        <taxon>Tracheophyta</taxon>
        <taxon>Spermatophyta</taxon>
        <taxon>Magnoliopsida</taxon>
        <taxon>eudicotyledons</taxon>
        <taxon>Gunneridae</taxon>
        <taxon>Pentapetalae</taxon>
        <taxon>rosids</taxon>
        <taxon>fabids</taxon>
        <taxon>Rosales</taxon>
        <taxon>Cannabaceae</taxon>
        <taxon>Parasponia</taxon>
    </lineage>
</organism>
<feature type="region of interest" description="Disordered" evidence="3">
    <location>
        <begin position="507"/>
        <end position="551"/>
    </location>
</feature>
<dbReference type="PANTHER" id="PTHR22792">
    <property type="entry name" value="LUPUS LA PROTEIN-RELATED"/>
    <property type="match status" value="1"/>
</dbReference>
<keyword evidence="6" id="KW-1185">Reference proteome</keyword>
<dbReference type="FunFam" id="1.10.10.10:FF:000131">
    <property type="entry name" value="la-related protein 1B isoform X2"/>
    <property type="match status" value="1"/>
</dbReference>
<feature type="region of interest" description="Disordered" evidence="3">
    <location>
        <begin position="135"/>
        <end position="282"/>
    </location>
</feature>
<evidence type="ECO:0000256" key="2">
    <source>
        <dbReference type="PROSITE-ProRule" id="PRU00332"/>
    </source>
</evidence>
<evidence type="ECO:0000256" key="1">
    <source>
        <dbReference type="ARBA" id="ARBA00022884"/>
    </source>
</evidence>
<proteinExistence type="predicted"/>
<dbReference type="Pfam" id="PF05383">
    <property type="entry name" value="La"/>
    <property type="match status" value="1"/>
</dbReference>